<reference evidence="4" key="1">
    <citation type="journal article" date="2016" name="Nature">
        <title>The genome of the seagrass Zostera marina reveals angiosperm adaptation to the sea.</title>
        <authorList>
            <person name="Olsen J.L."/>
            <person name="Rouze P."/>
            <person name="Verhelst B."/>
            <person name="Lin Y.-C."/>
            <person name="Bayer T."/>
            <person name="Collen J."/>
            <person name="Dattolo E."/>
            <person name="De Paoli E."/>
            <person name="Dittami S."/>
            <person name="Maumus F."/>
            <person name="Michel G."/>
            <person name="Kersting A."/>
            <person name="Lauritano C."/>
            <person name="Lohaus R."/>
            <person name="Toepel M."/>
            <person name="Tonon T."/>
            <person name="Vanneste K."/>
            <person name="Amirebrahimi M."/>
            <person name="Brakel J."/>
            <person name="Bostroem C."/>
            <person name="Chovatia M."/>
            <person name="Grimwood J."/>
            <person name="Jenkins J.W."/>
            <person name="Jueterbock A."/>
            <person name="Mraz A."/>
            <person name="Stam W.T."/>
            <person name="Tice H."/>
            <person name="Bornberg-Bauer E."/>
            <person name="Green P.J."/>
            <person name="Pearson G.A."/>
            <person name="Procaccini G."/>
            <person name="Duarte C.M."/>
            <person name="Schmutz J."/>
            <person name="Reusch T.B.H."/>
            <person name="Van de Peer Y."/>
        </authorList>
    </citation>
    <scope>NUCLEOTIDE SEQUENCE [LARGE SCALE GENOMIC DNA]</scope>
    <source>
        <strain evidence="4">cv. Finnish</strain>
    </source>
</reference>
<comment type="similarity">
    <text evidence="1">Belongs to the PPR family. P subfamily.</text>
</comment>
<dbReference type="PANTHER" id="PTHR45717:SF13">
    <property type="entry name" value="OS02G0796400 PROTEIN"/>
    <property type="match status" value="1"/>
</dbReference>
<dbReference type="OrthoDB" id="1146105at2759"/>
<keyword evidence="4" id="KW-1185">Reference proteome</keyword>
<evidence type="ECO:0000313" key="3">
    <source>
        <dbReference type="EMBL" id="KMZ67709.1"/>
    </source>
</evidence>
<keyword evidence="2" id="KW-0677">Repeat</keyword>
<sequence>MEESKRLFQLSPLDHALRLELIAEVHGLSMAEAYFAKIEDLSKKAACLPLLHCYVKDKNTVSAESFMEQIQNMGFLVTPDPFNEMMKLYMSTDQYSKVPLVVQQMKYGNIPLNVLSYNIYMNACSEIFGISFVQKVYKEMTNDWHVKIGWSTYATLANIHTKHGSYAMALSALKAAEDTLSTKNRLGYFFLITLYANLQDKDGVLRVWQSSKKVMGRITCANYMCIILCLLKVGYLEKAESVLASYELQLNRRKYDVRVSNVLLGAYVRSGFIKKAEMLHLHTMKIGGDPNYKTWEILMEGWVKSNEMDKVLDAMNKAFSMLKSCNWRPPLLITMAIFKYFEKHVRIEDARKYVKVLRGLNNMNLLLYKSYLRSHIKAQTPITDVRRMMEIDNISIDEEALSLIHQASSIGNES</sequence>
<dbReference type="AlphaFoldDB" id="A0A0K9PFH0"/>
<dbReference type="GO" id="GO:0005739">
    <property type="term" value="C:mitochondrion"/>
    <property type="evidence" value="ECO:0000318"/>
    <property type="project" value="GO_Central"/>
</dbReference>
<dbReference type="Gene3D" id="1.25.40.10">
    <property type="entry name" value="Tetratricopeptide repeat domain"/>
    <property type="match status" value="2"/>
</dbReference>
<evidence type="ECO:0000256" key="2">
    <source>
        <dbReference type="ARBA" id="ARBA00022737"/>
    </source>
</evidence>
<dbReference type="EMBL" id="LFYR01000889">
    <property type="protein sequence ID" value="KMZ67709.1"/>
    <property type="molecule type" value="Genomic_DNA"/>
</dbReference>
<dbReference type="GO" id="GO:0003729">
    <property type="term" value="F:mRNA binding"/>
    <property type="evidence" value="ECO:0007669"/>
    <property type="project" value="UniProtKB-ARBA"/>
</dbReference>
<evidence type="ECO:0000313" key="4">
    <source>
        <dbReference type="Proteomes" id="UP000036987"/>
    </source>
</evidence>
<gene>
    <name evidence="3" type="ORF">ZOSMA_25G00980</name>
</gene>
<dbReference type="Proteomes" id="UP000036987">
    <property type="component" value="Unassembled WGS sequence"/>
</dbReference>
<evidence type="ECO:0000256" key="1">
    <source>
        <dbReference type="ARBA" id="ARBA00007626"/>
    </source>
</evidence>
<dbReference type="InterPro" id="IPR002885">
    <property type="entry name" value="PPR_rpt"/>
</dbReference>
<organism evidence="3 4">
    <name type="scientific">Zostera marina</name>
    <name type="common">Eelgrass</name>
    <dbReference type="NCBI Taxonomy" id="29655"/>
    <lineage>
        <taxon>Eukaryota</taxon>
        <taxon>Viridiplantae</taxon>
        <taxon>Streptophyta</taxon>
        <taxon>Embryophyta</taxon>
        <taxon>Tracheophyta</taxon>
        <taxon>Spermatophyta</taxon>
        <taxon>Magnoliopsida</taxon>
        <taxon>Liliopsida</taxon>
        <taxon>Zosteraceae</taxon>
        <taxon>Zostera</taxon>
    </lineage>
</organism>
<dbReference type="PANTHER" id="PTHR45717">
    <property type="entry name" value="OS12G0527900 PROTEIN"/>
    <property type="match status" value="1"/>
</dbReference>
<dbReference type="InterPro" id="IPR011990">
    <property type="entry name" value="TPR-like_helical_dom_sf"/>
</dbReference>
<dbReference type="Pfam" id="PF01535">
    <property type="entry name" value="PPR"/>
    <property type="match status" value="1"/>
</dbReference>
<accession>A0A0K9PFH0</accession>
<protein>
    <submittedName>
        <fullName evidence="3">Pentatricopeptide repeat-containing protein</fullName>
    </submittedName>
</protein>
<dbReference type="OMA" id="LNWMETQ"/>
<name>A0A0K9PFH0_ZOSMR</name>
<proteinExistence type="inferred from homology"/>
<comment type="caution">
    <text evidence="3">The sequence shown here is derived from an EMBL/GenBank/DDBJ whole genome shotgun (WGS) entry which is preliminary data.</text>
</comment>